<keyword evidence="5" id="KW-1185">Reference proteome</keyword>
<feature type="compositionally biased region" description="Basic and acidic residues" evidence="1">
    <location>
        <begin position="137"/>
        <end position="146"/>
    </location>
</feature>
<evidence type="ECO:0000256" key="1">
    <source>
        <dbReference type="SAM" id="MobiDB-lite"/>
    </source>
</evidence>
<dbReference type="PANTHER" id="PTHR15960:SF5">
    <property type="entry name" value="LD44032P"/>
    <property type="match status" value="1"/>
</dbReference>
<dbReference type="InterPro" id="IPR042575">
    <property type="entry name" value="UBAP1_C"/>
</dbReference>
<feature type="compositionally biased region" description="Basic and acidic residues" evidence="1">
    <location>
        <begin position="66"/>
        <end position="92"/>
    </location>
</feature>
<dbReference type="InterPro" id="IPR023340">
    <property type="entry name" value="UMA"/>
</dbReference>
<dbReference type="PROSITE" id="PS51497">
    <property type="entry name" value="UMA"/>
    <property type="match status" value="1"/>
</dbReference>
<organism evidence="4 5">
    <name type="scientific">Drosophila simulans</name>
    <name type="common">Fruit fly</name>
    <dbReference type="NCBI Taxonomy" id="7240"/>
    <lineage>
        <taxon>Eukaryota</taxon>
        <taxon>Metazoa</taxon>
        <taxon>Ecdysozoa</taxon>
        <taxon>Arthropoda</taxon>
        <taxon>Hexapoda</taxon>
        <taxon>Insecta</taxon>
        <taxon>Pterygota</taxon>
        <taxon>Neoptera</taxon>
        <taxon>Endopterygota</taxon>
        <taxon>Diptera</taxon>
        <taxon>Brachycera</taxon>
        <taxon>Muscomorpha</taxon>
        <taxon>Ephydroidea</taxon>
        <taxon>Drosophilidae</taxon>
        <taxon>Drosophila</taxon>
        <taxon>Sophophora</taxon>
    </lineage>
</organism>
<dbReference type="OrthoDB" id="2018023at2759"/>
<dbReference type="PhylomeDB" id="B4R0D0"/>
<feature type="compositionally biased region" description="Polar residues" evidence="1">
    <location>
        <begin position="148"/>
        <end position="163"/>
    </location>
</feature>
<evidence type="ECO:0000313" key="5">
    <source>
        <dbReference type="Proteomes" id="UP000000304"/>
    </source>
</evidence>
<feature type="domain" description="UBA" evidence="2">
    <location>
        <begin position="453"/>
        <end position="499"/>
    </location>
</feature>
<name>B4R0D0_DROSI</name>
<dbReference type="GO" id="GO:0043162">
    <property type="term" value="P:ubiquitin-dependent protein catabolic process via the multivesicular body sorting pathway"/>
    <property type="evidence" value="ECO:0007669"/>
    <property type="project" value="InterPro"/>
</dbReference>
<dbReference type="HOGENOM" id="CLU_025406_0_0_1"/>
<dbReference type="PROSITE" id="PS50030">
    <property type="entry name" value="UBA"/>
    <property type="match status" value="1"/>
</dbReference>
<feature type="region of interest" description="Disordered" evidence="1">
    <location>
        <begin position="213"/>
        <end position="250"/>
    </location>
</feature>
<accession>B4R0D0</accession>
<feature type="domain" description="UMA" evidence="3">
    <location>
        <begin position="1"/>
        <end position="54"/>
    </location>
</feature>
<evidence type="ECO:0000259" key="2">
    <source>
        <dbReference type="PROSITE" id="PS50030"/>
    </source>
</evidence>
<dbReference type="Proteomes" id="UP000000304">
    <property type="component" value="Chromosome 3R"/>
</dbReference>
<sequence>MEDVPVKIVERYKPPPAVYHLPQATLNRLSQFREGFYTDHPDYQYDCQLERAVLSQAQRWRHLRRQQREERASRQERRKEERQRALEAKQKEMLGAVDYPSADDLSSDEDEKGQKKHEPEKREEEQQQQPPPPITAESRDSSHEPKSISPTILSATPVVSPQTLHKRNSSLNYADFEYNMNSTPFDNIELKTINDLDILAQVLHQTQLEKRIDQQQQEQQQQQAQLQQGEHQQQQEPPHEDHSKEVQSGNEVPAPVELAVTTLAETKATLDSVNFHVHCDDNENTGEPSHIPATALYPMQMYSASAQQPLHKPEHFQVYHMQGYSHQPLYSPQQHPYQQFSNYQVNGFGTPNHLKAPPAPSSVLALSQSEDEVATKSRSVPDILRELKTELQQAEKRRTRLHSHNAEQQPTVDLAVDRNSFRELAGPAQKLAQRISTMGFPLERVAKVVNLCGIDDKKIIEHLIPLGELLDLGFDESKISAALLKFNNNKDKALDYLIN</sequence>
<dbReference type="PANTHER" id="PTHR15960">
    <property type="entry name" value="LD44032P"/>
    <property type="match status" value="1"/>
</dbReference>
<dbReference type="AlphaFoldDB" id="B4R0D0"/>
<dbReference type="OMA" id="HFQVYHM"/>
<feature type="region of interest" description="Disordered" evidence="1">
    <location>
        <begin position="64"/>
        <end position="164"/>
    </location>
</feature>
<dbReference type="FunFam" id="1.20.120.1920:FF:000004">
    <property type="entry name" value="GG24751"/>
    <property type="match status" value="1"/>
</dbReference>
<dbReference type="InterPro" id="IPR038870">
    <property type="entry name" value="UBAP1"/>
</dbReference>
<dbReference type="EMBL" id="CM000364">
    <property type="protein sequence ID" value="EDX12055.1"/>
    <property type="molecule type" value="Genomic_DNA"/>
</dbReference>
<dbReference type="GO" id="GO:0043130">
    <property type="term" value="F:ubiquitin binding"/>
    <property type="evidence" value="ECO:0007669"/>
    <property type="project" value="InterPro"/>
</dbReference>
<evidence type="ECO:0000259" key="3">
    <source>
        <dbReference type="PROSITE" id="PS51497"/>
    </source>
</evidence>
<dbReference type="GO" id="GO:0000813">
    <property type="term" value="C:ESCRT I complex"/>
    <property type="evidence" value="ECO:0007669"/>
    <property type="project" value="InterPro"/>
</dbReference>
<dbReference type="InterPro" id="IPR015940">
    <property type="entry name" value="UBA"/>
</dbReference>
<proteinExistence type="predicted"/>
<protein>
    <submittedName>
        <fullName evidence="4">GD19439</fullName>
    </submittedName>
</protein>
<feature type="compositionally biased region" description="Low complexity" evidence="1">
    <location>
        <begin position="214"/>
        <end position="236"/>
    </location>
</feature>
<gene>
    <name evidence="4" type="primary">Dsim\GD19439</name>
    <name evidence="4" type="ORF">Dsim_GD19439</name>
</gene>
<feature type="region of interest" description="Disordered" evidence="1">
    <location>
        <begin position="348"/>
        <end position="377"/>
    </location>
</feature>
<dbReference type="Gene3D" id="1.20.120.1920">
    <property type="entry name" value="UBAP1 SOUBA domain"/>
    <property type="match status" value="1"/>
</dbReference>
<reference evidence="4 5" key="1">
    <citation type="journal article" date="2007" name="Nature">
        <title>Evolution of genes and genomes on the Drosophila phylogeny.</title>
        <authorList>
            <consortium name="Drosophila 12 Genomes Consortium"/>
            <person name="Clark A.G."/>
            <person name="Eisen M.B."/>
            <person name="Smith D.R."/>
            <person name="Bergman C.M."/>
            <person name="Oliver B."/>
            <person name="Markow T.A."/>
            <person name="Kaufman T.C."/>
            <person name="Kellis M."/>
            <person name="Gelbart W."/>
            <person name="Iyer V.N."/>
            <person name="Pollard D.A."/>
            <person name="Sackton T.B."/>
            <person name="Larracuente A.M."/>
            <person name="Singh N.D."/>
            <person name="Abad J.P."/>
            <person name="Abt D.N."/>
            <person name="Adryan B."/>
            <person name="Aguade M."/>
            <person name="Akashi H."/>
            <person name="Anderson W.W."/>
            <person name="Aquadro C.F."/>
            <person name="Ardell D.H."/>
            <person name="Arguello R."/>
            <person name="Artieri C.G."/>
            <person name="Barbash D.A."/>
            <person name="Barker D."/>
            <person name="Barsanti P."/>
            <person name="Batterham P."/>
            <person name="Batzoglou S."/>
            <person name="Begun D."/>
            <person name="Bhutkar A."/>
            <person name="Blanco E."/>
            <person name="Bosak S.A."/>
            <person name="Bradley R.K."/>
            <person name="Brand A.D."/>
            <person name="Brent M.R."/>
            <person name="Brooks A.N."/>
            <person name="Brown R.H."/>
            <person name="Butlin R.K."/>
            <person name="Caggese C."/>
            <person name="Calvi B.R."/>
            <person name="Bernardo de Carvalho A."/>
            <person name="Caspi A."/>
            <person name="Castrezana S."/>
            <person name="Celniker S.E."/>
            <person name="Chang J.L."/>
            <person name="Chapple C."/>
            <person name="Chatterji S."/>
            <person name="Chinwalla A."/>
            <person name="Civetta A."/>
            <person name="Clifton S.W."/>
            <person name="Comeron J.M."/>
            <person name="Costello J.C."/>
            <person name="Coyne J.A."/>
            <person name="Daub J."/>
            <person name="David R.G."/>
            <person name="Delcher A.L."/>
            <person name="Delehaunty K."/>
            <person name="Do C.B."/>
            <person name="Ebling H."/>
            <person name="Edwards K."/>
            <person name="Eickbush T."/>
            <person name="Evans J.D."/>
            <person name="Filipski A."/>
            <person name="Findeiss S."/>
            <person name="Freyhult E."/>
            <person name="Fulton L."/>
            <person name="Fulton R."/>
            <person name="Garcia A.C."/>
            <person name="Gardiner A."/>
            <person name="Garfield D.A."/>
            <person name="Garvin B.E."/>
            <person name="Gibson G."/>
            <person name="Gilbert D."/>
            <person name="Gnerre S."/>
            <person name="Godfrey J."/>
            <person name="Good R."/>
            <person name="Gotea V."/>
            <person name="Gravely B."/>
            <person name="Greenberg A.J."/>
            <person name="Griffiths-Jones S."/>
            <person name="Gross S."/>
            <person name="Guigo R."/>
            <person name="Gustafson E.A."/>
            <person name="Haerty W."/>
            <person name="Hahn M.W."/>
            <person name="Halligan D.L."/>
            <person name="Halpern A.L."/>
            <person name="Halter G.M."/>
            <person name="Han M.V."/>
            <person name="Heger A."/>
            <person name="Hillier L."/>
            <person name="Hinrichs A.S."/>
            <person name="Holmes I."/>
            <person name="Hoskins R.A."/>
            <person name="Hubisz M.J."/>
            <person name="Hultmark D."/>
            <person name="Huntley M.A."/>
            <person name="Jaffe D.B."/>
            <person name="Jagadeeshan S."/>
            <person name="Jeck W.R."/>
            <person name="Johnson J."/>
            <person name="Jones C.D."/>
            <person name="Jordan W.C."/>
            <person name="Karpen G.H."/>
            <person name="Kataoka E."/>
            <person name="Keightley P.D."/>
            <person name="Kheradpour P."/>
            <person name="Kirkness E.F."/>
            <person name="Koerich L.B."/>
            <person name="Kristiansen K."/>
            <person name="Kudrna D."/>
            <person name="Kulathinal R.J."/>
            <person name="Kumar S."/>
            <person name="Kwok R."/>
            <person name="Lander E."/>
            <person name="Langley C.H."/>
            <person name="Lapoint R."/>
            <person name="Lazzaro B.P."/>
            <person name="Lee S.J."/>
            <person name="Levesque L."/>
            <person name="Li R."/>
            <person name="Lin C.F."/>
            <person name="Lin M.F."/>
            <person name="Lindblad-Toh K."/>
            <person name="Llopart A."/>
            <person name="Long M."/>
            <person name="Low L."/>
            <person name="Lozovsky E."/>
            <person name="Lu J."/>
            <person name="Luo M."/>
            <person name="Machado C.A."/>
            <person name="Makalowski W."/>
            <person name="Marzo M."/>
            <person name="Matsuda M."/>
            <person name="Matzkin L."/>
            <person name="McAllister B."/>
            <person name="McBride C.S."/>
            <person name="McKernan B."/>
            <person name="McKernan K."/>
            <person name="Mendez-Lago M."/>
            <person name="Minx P."/>
            <person name="Mollenhauer M.U."/>
            <person name="Montooth K."/>
            <person name="Mount S.M."/>
            <person name="Mu X."/>
            <person name="Myers E."/>
            <person name="Negre B."/>
            <person name="Newfeld S."/>
            <person name="Nielsen R."/>
            <person name="Noor M.A."/>
            <person name="O'Grady P."/>
            <person name="Pachter L."/>
            <person name="Papaceit M."/>
            <person name="Parisi M.J."/>
            <person name="Parisi M."/>
            <person name="Parts L."/>
            <person name="Pedersen J.S."/>
            <person name="Pesole G."/>
            <person name="Phillippy A.M."/>
            <person name="Ponting C.P."/>
            <person name="Pop M."/>
            <person name="Porcelli D."/>
            <person name="Powell J.R."/>
            <person name="Prohaska S."/>
            <person name="Pruitt K."/>
            <person name="Puig M."/>
            <person name="Quesneville H."/>
            <person name="Ram K.R."/>
            <person name="Rand D."/>
            <person name="Rasmussen M.D."/>
            <person name="Reed L.K."/>
            <person name="Reenan R."/>
            <person name="Reily A."/>
            <person name="Remington K.A."/>
            <person name="Rieger T.T."/>
            <person name="Ritchie M.G."/>
            <person name="Robin C."/>
            <person name="Rogers Y.H."/>
            <person name="Rohde C."/>
            <person name="Rozas J."/>
            <person name="Rubenfield M.J."/>
            <person name="Ruiz A."/>
            <person name="Russo S."/>
            <person name="Salzberg S.L."/>
            <person name="Sanchez-Gracia A."/>
            <person name="Saranga D.J."/>
            <person name="Sato H."/>
            <person name="Schaeffer S.W."/>
            <person name="Schatz M.C."/>
            <person name="Schlenke T."/>
            <person name="Schwartz R."/>
            <person name="Segarra C."/>
            <person name="Singh R.S."/>
            <person name="Sirot L."/>
            <person name="Sirota M."/>
            <person name="Sisneros N.B."/>
            <person name="Smith C.D."/>
            <person name="Smith T.F."/>
            <person name="Spieth J."/>
            <person name="Stage D.E."/>
            <person name="Stark A."/>
            <person name="Stephan W."/>
            <person name="Strausberg R.L."/>
            <person name="Strempel S."/>
            <person name="Sturgill D."/>
            <person name="Sutton G."/>
            <person name="Sutton G.G."/>
            <person name="Tao W."/>
            <person name="Teichmann S."/>
            <person name="Tobari Y.N."/>
            <person name="Tomimura Y."/>
            <person name="Tsolas J.M."/>
            <person name="Valente V.L."/>
            <person name="Venter E."/>
            <person name="Venter J.C."/>
            <person name="Vicario S."/>
            <person name="Vieira F.G."/>
            <person name="Vilella A.J."/>
            <person name="Villasante A."/>
            <person name="Walenz B."/>
            <person name="Wang J."/>
            <person name="Wasserman M."/>
            <person name="Watts T."/>
            <person name="Wilson D."/>
            <person name="Wilson R.K."/>
            <person name="Wing R.A."/>
            <person name="Wolfner M.F."/>
            <person name="Wong A."/>
            <person name="Wong G.K."/>
            <person name="Wu C.I."/>
            <person name="Wu G."/>
            <person name="Yamamoto D."/>
            <person name="Yang H.P."/>
            <person name="Yang S.P."/>
            <person name="Yorke J.A."/>
            <person name="Yoshida K."/>
            <person name="Zdobnov E."/>
            <person name="Zhang P."/>
            <person name="Zhang Y."/>
            <person name="Zimin A.V."/>
            <person name="Baldwin J."/>
            <person name="Abdouelleil A."/>
            <person name="Abdulkadir J."/>
            <person name="Abebe A."/>
            <person name="Abera B."/>
            <person name="Abreu J."/>
            <person name="Acer S.C."/>
            <person name="Aftuck L."/>
            <person name="Alexander A."/>
            <person name="An P."/>
            <person name="Anderson E."/>
            <person name="Anderson S."/>
            <person name="Arachi H."/>
            <person name="Azer M."/>
            <person name="Bachantsang P."/>
            <person name="Barry A."/>
            <person name="Bayul T."/>
            <person name="Berlin A."/>
            <person name="Bessette D."/>
            <person name="Bloom T."/>
            <person name="Blye J."/>
            <person name="Boguslavskiy L."/>
            <person name="Bonnet C."/>
            <person name="Boukhgalter B."/>
            <person name="Bourzgui I."/>
            <person name="Brown A."/>
            <person name="Cahill P."/>
            <person name="Channer S."/>
            <person name="Cheshatsang Y."/>
            <person name="Chuda L."/>
            <person name="Citroen M."/>
            <person name="Collymore A."/>
            <person name="Cooke P."/>
            <person name="Costello M."/>
            <person name="D'Aco K."/>
            <person name="Daza R."/>
            <person name="De Haan G."/>
            <person name="DeGray S."/>
            <person name="DeMaso C."/>
            <person name="Dhargay N."/>
            <person name="Dooley K."/>
            <person name="Dooley E."/>
            <person name="Doricent M."/>
            <person name="Dorje P."/>
            <person name="Dorjee K."/>
            <person name="Dupes A."/>
            <person name="Elong R."/>
            <person name="Falk J."/>
            <person name="Farina A."/>
            <person name="Faro S."/>
            <person name="Ferguson D."/>
            <person name="Fisher S."/>
            <person name="Foley C.D."/>
            <person name="Franke A."/>
            <person name="Friedrich D."/>
            <person name="Gadbois L."/>
            <person name="Gearin G."/>
            <person name="Gearin C.R."/>
            <person name="Giannoukos G."/>
            <person name="Goode T."/>
            <person name="Graham J."/>
            <person name="Grandbois E."/>
            <person name="Grewal S."/>
            <person name="Gyaltsen K."/>
            <person name="Hafez N."/>
            <person name="Hagos B."/>
            <person name="Hall J."/>
            <person name="Henson C."/>
            <person name="Hollinger A."/>
            <person name="Honan T."/>
            <person name="Huard M.D."/>
            <person name="Hughes L."/>
            <person name="Hurhula B."/>
            <person name="Husby M.E."/>
            <person name="Kamat A."/>
            <person name="Kanga B."/>
            <person name="Kashin S."/>
            <person name="Khazanovich D."/>
            <person name="Kisner P."/>
            <person name="Lance K."/>
            <person name="Lara M."/>
            <person name="Lee W."/>
            <person name="Lennon N."/>
            <person name="Letendre F."/>
            <person name="LeVine R."/>
            <person name="Lipovsky A."/>
            <person name="Liu X."/>
            <person name="Liu J."/>
            <person name="Liu S."/>
            <person name="Lokyitsang T."/>
            <person name="Lokyitsang Y."/>
            <person name="Lubonja R."/>
            <person name="Lui A."/>
            <person name="MacDonald P."/>
            <person name="Magnisalis V."/>
            <person name="Maru K."/>
            <person name="Matthews C."/>
            <person name="McCusker W."/>
            <person name="McDonough S."/>
            <person name="Mehta T."/>
            <person name="Meldrim J."/>
            <person name="Meneus L."/>
            <person name="Mihai O."/>
            <person name="Mihalev A."/>
            <person name="Mihova T."/>
            <person name="Mittelman R."/>
            <person name="Mlenga V."/>
            <person name="Montmayeur A."/>
            <person name="Mulrain L."/>
            <person name="Navidi A."/>
            <person name="Naylor J."/>
            <person name="Negash T."/>
            <person name="Nguyen T."/>
            <person name="Nguyen N."/>
            <person name="Nicol R."/>
            <person name="Norbu C."/>
            <person name="Norbu N."/>
            <person name="Novod N."/>
            <person name="O'Neill B."/>
            <person name="Osman S."/>
            <person name="Markiewicz E."/>
            <person name="Oyono O.L."/>
            <person name="Patti C."/>
            <person name="Phunkhang P."/>
            <person name="Pierre F."/>
            <person name="Priest M."/>
            <person name="Raghuraman S."/>
            <person name="Rege F."/>
            <person name="Reyes R."/>
            <person name="Rise C."/>
            <person name="Rogov P."/>
            <person name="Ross K."/>
            <person name="Ryan E."/>
            <person name="Settipalli S."/>
            <person name="Shea T."/>
            <person name="Sherpa N."/>
            <person name="Shi L."/>
            <person name="Shih D."/>
            <person name="Sparrow T."/>
            <person name="Spaulding J."/>
            <person name="Stalker J."/>
            <person name="Stange-Thomann N."/>
            <person name="Stavropoulos S."/>
            <person name="Stone C."/>
            <person name="Strader C."/>
            <person name="Tesfaye S."/>
            <person name="Thomson T."/>
            <person name="Thoulutsang Y."/>
            <person name="Thoulutsang D."/>
            <person name="Topham K."/>
            <person name="Topping I."/>
            <person name="Tsamla T."/>
            <person name="Vassiliev H."/>
            <person name="Vo A."/>
            <person name="Wangchuk T."/>
            <person name="Wangdi T."/>
            <person name="Weiand M."/>
            <person name="Wilkinson J."/>
            <person name="Wilson A."/>
            <person name="Yadav S."/>
            <person name="Young G."/>
            <person name="Yu Q."/>
            <person name="Zembek L."/>
            <person name="Zhong D."/>
            <person name="Zimmer A."/>
            <person name="Zwirko Z."/>
            <person name="Jaffe D.B."/>
            <person name="Alvarez P."/>
            <person name="Brockman W."/>
            <person name="Butler J."/>
            <person name="Chin C."/>
            <person name="Gnerre S."/>
            <person name="Grabherr M."/>
            <person name="Kleber M."/>
            <person name="Mauceli E."/>
            <person name="MacCallum I."/>
        </authorList>
    </citation>
    <scope>NUCLEOTIDE SEQUENCE [LARGE SCALE GENOMIC DNA]</scope>
    <source>
        <strain evidence="5">white501</strain>
    </source>
</reference>
<dbReference type="CDD" id="cd14316">
    <property type="entry name" value="UBA2_UBAP1_like"/>
    <property type="match status" value="1"/>
</dbReference>
<dbReference type="STRING" id="7240.B4R0D0"/>
<dbReference type="SUPFAM" id="SSF46934">
    <property type="entry name" value="UBA-like"/>
    <property type="match status" value="1"/>
</dbReference>
<dbReference type="InterPro" id="IPR009060">
    <property type="entry name" value="UBA-like_sf"/>
</dbReference>
<evidence type="ECO:0000313" key="4">
    <source>
        <dbReference type="EMBL" id="EDX12055.1"/>
    </source>
</evidence>
<feature type="compositionally biased region" description="Basic and acidic residues" evidence="1">
    <location>
        <begin position="112"/>
        <end position="125"/>
    </location>
</feature>